<keyword evidence="2" id="KW-1185">Reference proteome</keyword>
<sequence length="74" mass="8362">MQKGCDELREVKVVIEFSEDGEIVAETHGIKGEACLTELELLLKDLAEIESVDKTGEYYQTSSNNRTTKISNRR</sequence>
<dbReference type="Pfam" id="PF11211">
    <property type="entry name" value="DUF2997"/>
    <property type="match status" value="1"/>
</dbReference>
<gene>
    <name evidence="1" type="ORF">JOC95_001922</name>
</gene>
<dbReference type="EMBL" id="JAFBED010000003">
    <property type="protein sequence ID" value="MBM7620070.1"/>
    <property type="molecule type" value="Genomic_DNA"/>
</dbReference>
<proteinExistence type="predicted"/>
<evidence type="ECO:0000313" key="1">
    <source>
        <dbReference type="EMBL" id="MBM7620070.1"/>
    </source>
</evidence>
<evidence type="ECO:0000313" key="2">
    <source>
        <dbReference type="Proteomes" id="UP000737402"/>
    </source>
</evidence>
<protein>
    <recommendedName>
        <fullName evidence="3">DUF2997 domain-containing protein</fullName>
    </recommendedName>
</protein>
<dbReference type="Proteomes" id="UP000737402">
    <property type="component" value="Unassembled WGS sequence"/>
</dbReference>
<evidence type="ECO:0008006" key="3">
    <source>
        <dbReference type="Google" id="ProtNLM"/>
    </source>
</evidence>
<reference evidence="1 2" key="1">
    <citation type="submission" date="2021-01" db="EMBL/GenBank/DDBJ databases">
        <title>Genomic Encyclopedia of Type Strains, Phase IV (KMG-IV): sequencing the most valuable type-strain genomes for metagenomic binning, comparative biology and taxonomic classification.</title>
        <authorList>
            <person name="Goeker M."/>
        </authorList>
    </citation>
    <scope>NUCLEOTIDE SEQUENCE [LARGE SCALE GENOMIC DNA]</scope>
    <source>
        <strain evidence="1 2">DSM 25879</strain>
    </source>
</reference>
<organism evidence="1 2">
    <name type="scientific">Sutcliffiella tianshenii</name>
    <dbReference type="NCBI Taxonomy" id="1463404"/>
    <lineage>
        <taxon>Bacteria</taxon>
        <taxon>Bacillati</taxon>
        <taxon>Bacillota</taxon>
        <taxon>Bacilli</taxon>
        <taxon>Bacillales</taxon>
        <taxon>Bacillaceae</taxon>
        <taxon>Sutcliffiella</taxon>
    </lineage>
</organism>
<accession>A0ABS2NZI2</accession>
<comment type="caution">
    <text evidence="1">The sequence shown here is derived from an EMBL/GenBank/DDBJ whole genome shotgun (WGS) entry which is preliminary data.</text>
</comment>
<dbReference type="InterPro" id="IPR021375">
    <property type="entry name" value="DUF2997"/>
</dbReference>
<name>A0ABS2NZI2_9BACI</name>